<organism evidence="2 3">
    <name type="scientific">Chlamydomonas incerta</name>
    <dbReference type="NCBI Taxonomy" id="51695"/>
    <lineage>
        <taxon>Eukaryota</taxon>
        <taxon>Viridiplantae</taxon>
        <taxon>Chlorophyta</taxon>
        <taxon>core chlorophytes</taxon>
        <taxon>Chlorophyceae</taxon>
        <taxon>CS clade</taxon>
        <taxon>Chlamydomonadales</taxon>
        <taxon>Chlamydomonadaceae</taxon>
        <taxon>Chlamydomonas</taxon>
    </lineage>
</organism>
<keyword evidence="3" id="KW-1185">Reference proteome</keyword>
<comment type="caution">
    <text evidence="2">The sequence shown here is derived from an EMBL/GenBank/DDBJ whole genome shotgun (WGS) entry which is preliminary data.</text>
</comment>
<feature type="compositionally biased region" description="Pro residues" evidence="1">
    <location>
        <begin position="691"/>
        <end position="701"/>
    </location>
</feature>
<accession>A0A835SJT2</accession>
<evidence type="ECO:0000313" key="2">
    <source>
        <dbReference type="EMBL" id="KAG2423664.1"/>
    </source>
</evidence>
<dbReference type="GO" id="GO:0004620">
    <property type="term" value="F:phospholipase activity"/>
    <property type="evidence" value="ECO:0007669"/>
    <property type="project" value="TreeGrafter"/>
</dbReference>
<dbReference type="PANTHER" id="PTHR12393:SF6">
    <property type="entry name" value="SPHINGOMYELIN PHOSPHODIESTERASE 2"/>
    <property type="match status" value="1"/>
</dbReference>
<dbReference type="GO" id="GO:0016020">
    <property type="term" value="C:membrane"/>
    <property type="evidence" value="ECO:0007669"/>
    <property type="project" value="TreeGrafter"/>
</dbReference>
<dbReference type="AlphaFoldDB" id="A0A835SJT2"/>
<dbReference type="EMBL" id="JAEHOC010000076">
    <property type="protein sequence ID" value="KAG2423664.1"/>
    <property type="molecule type" value="Genomic_DNA"/>
</dbReference>
<dbReference type="PANTHER" id="PTHR12393">
    <property type="entry name" value="SPHINGOMYELIN PHOSPHODIESTERASE RELATED"/>
    <property type="match status" value="1"/>
</dbReference>
<feature type="region of interest" description="Disordered" evidence="1">
    <location>
        <begin position="161"/>
        <end position="194"/>
    </location>
</feature>
<feature type="region of interest" description="Disordered" evidence="1">
    <location>
        <begin position="691"/>
        <end position="718"/>
    </location>
</feature>
<sequence>MEQPAEKQGDVWSRLTPDVIRRIASFVHPNEAAAHFKFTSSDTAASLRNLYKKIQLAKRPAGSTTPQAHQHWPGHEFARHWGRPEPWRELSLPQRKRMLCLAASSGHAASLEAALSHCGCSMANNVLNNAVSAAALAGSRAACERLLFKADVGAVVAAKPIGGAEGGGEASGVDGAGGRSGDADSAGSAAGLDDAAAHHQAAKRTYRAPPEEALANAACAGHLPVLQLLLEAAGGSSGAAAAAAGSSSSSGRLARQQRLSHAAQAACHGGQRAVLEWLEAEQGHEVGFAEVVAAAKAGQVELMEWLLQPLRRHGSSTRTSSSGVAGGGGTAAAAVAAAPSAAAPAAAAGGVAAALRAALAEGLAAAMAGMAAAGGGGAQPAVGAEAGAAAAAGAVGPAPPAPPDAAAGLAAALAAALAGVGQGAAAGEGQQQQEGVGEVGGGALPPPQWAPRPPARAPPPPLQLTSKQQLELLCALANGCPLEALQRHYDDLWVPYASATAGAAAWAAAGGAGAAELLPMALWPAASDLLVAAVTSRTACWEDKWLWLWPRAGGGPGGAVLQRMLVHPGPHNRAAALEAACGPLPGYCQRLRVLHAAGMPPSPNAAEWAVQGGHADALAYLWDEAGVECRAARPAFASLVMSHAVREGVGSLPVLQLLAARGMAFTATHVRQTRANWPSESLVWLIAQVPRPPPPPPPAAPAPGEGTMGEAFEEGSGSNEADVDWSAAFRHAARKGHGLEVLLPLCGRGVVVDLASVAEGGSEAALEWAVRRLEEDQGGRPAARLRVDEAQRVAASGNTAAAAWLAARHLNYGGKPNT</sequence>
<protein>
    <submittedName>
        <fullName evidence="2">Uncharacterized protein</fullName>
    </submittedName>
</protein>
<feature type="compositionally biased region" description="Low complexity" evidence="1">
    <location>
        <begin position="427"/>
        <end position="436"/>
    </location>
</feature>
<dbReference type="OrthoDB" id="63514at2759"/>
<evidence type="ECO:0000256" key="1">
    <source>
        <dbReference type="SAM" id="MobiDB-lite"/>
    </source>
</evidence>
<evidence type="ECO:0000313" key="3">
    <source>
        <dbReference type="Proteomes" id="UP000650467"/>
    </source>
</evidence>
<dbReference type="GO" id="GO:0005783">
    <property type="term" value="C:endoplasmic reticulum"/>
    <property type="evidence" value="ECO:0007669"/>
    <property type="project" value="TreeGrafter"/>
</dbReference>
<feature type="compositionally biased region" description="Pro residues" evidence="1">
    <location>
        <begin position="444"/>
        <end position="462"/>
    </location>
</feature>
<proteinExistence type="predicted"/>
<feature type="compositionally biased region" description="Gly residues" evidence="1">
    <location>
        <begin position="163"/>
        <end position="180"/>
    </location>
</feature>
<reference evidence="2" key="1">
    <citation type="journal article" date="2020" name="bioRxiv">
        <title>Comparative genomics of Chlamydomonas.</title>
        <authorList>
            <person name="Craig R.J."/>
            <person name="Hasan A.R."/>
            <person name="Ness R.W."/>
            <person name="Keightley P.D."/>
        </authorList>
    </citation>
    <scope>NUCLEOTIDE SEQUENCE</scope>
    <source>
        <strain evidence="2">SAG 7.73</strain>
    </source>
</reference>
<dbReference type="GO" id="GO:0071944">
    <property type="term" value="C:cell periphery"/>
    <property type="evidence" value="ECO:0007669"/>
    <property type="project" value="TreeGrafter"/>
</dbReference>
<name>A0A835SJT2_CHLIN</name>
<feature type="compositionally biased region" description="Low complexity" evidence="1">
    <location>
        <begin position="183"/>
        <end position="194"/>
    </location>
</feature>
<dbReference type="GO" id="GO:0030149">
    <property type="term" value="P:sphingolipid catabolic process"/>
    <property type="evidence" value="ECO:0007669"/>
    <property type="project" value="TreeGrafter"/>
</dbReference>
<dbReference type="GO" id="GO:0046513">
    <property type="term" value="P:ceramide biosynthetic process"/>
    <property type="evidence" value="ECO:0007669"/>
    <property type="project" value="TreeGrafter"/>
</dbReference>
<dbReference type="Proteomes" id="UP000650467">
    <property type="component" value="Unassembled WGS sequence"/>
</dbReference>
<gene>
    <name evidence="2" type="ORF">HXX76_015181</name>
</gene>
<feature type="region of interest" description="Disordered" evidence="1">
    <location>
        <begin position="425"/>
        <end position="463"/>
    </location>
</feature>